<organism evidence="3 4">
    <name type="scientific">Bradyrhizobium agreste</name>
    <dbReference type="NCBI Taxonomy" id="2751811"/>
    <lineage>
        <taxon>Bacteria</taxon>
        <taxon>Pseudomonadati</taxon>
        <taxon>Pseudomonadota</taxon>
        <taxon>Alphaproteobacteria</taxon>
        <taxon>Hyphomicrobiales</taxon>
        <taxon>Nitrobacteraceae</taxon>
        <taxon>Bradyrhizobium</taxon>
    </lineage>
</organism>
<dbReference type="Gene3D" id="3.50.50.60">
    <property type="entry name" value="FAD/NAD(P)-binding domain"/>
    <property type="match status" value="2"/>
</dbReference>
<dbReference type="InterPro" id="IPR050816">
    <property type="entry name" value="Flavin-dep_Halogenase_NPB"/>
</dbReference>
<evidence type="ECO:0000259" key="2">
    <source>
        <dbReference type="Pfam" id="PF01266"/>
    </source>
</evidence>
<name>A0ABS0PZW2_9BRAD</name>
<evidence type="ECO:0000256" key="1">
    <source>
        <dbReference type="ARBA" id="ARBA00023002"/>
    </source>
</evidence>
<dbReference type="PRINTS" id="PR00420">
    <property type="entry name" value="RNGMNOXGNASE"/>
</dbReference>
<dbReference type="InterPro" id="IPR006076">
    <property type="entry name" value="FAD-dep_OxRdtase"/>
</dbReference>
<gene>
    <name evidence="3" type="ORF">HZZ13_33770</name>
</gene>
<keyword evidence="4" id="KW-1185">Reference proteome</keyword>
<proteinExistence type="predicted"/>
<dbReference type="SUPFAM" id="SSF51905">
    <property type="entry name" value="FAD/NAD(P)-binding domain"/>
    <property type="match status" value="1"/>
</dbReference>
<dbReference type="PANTHER" id="PTHR43747:SF5">
    <property type="entry name" value="FAD-BINDING DOMAIN-CONTAINING PROTEIN"/>
    <property type="match status" value="1"/>
</dbReference>
<sequence length="468" mass="51012">MSKIVICGGGVIGLSAATMLGRDSHDITVLEADPAGQPVASAEGWDTWERPGVAQFRQPHNLSSRFRMISDLELPGLTDDLLRAGCVWVDYLDSRSLPPTLTDKTPRPGDEAMRFVTGRRPIVEWAVAAMAQAAPNVTIRRGTKVREIIIGASAVPGVPHVTGVRTTSGEEIRADLVIDAMGRRSAACDWIRCAGARSPFEEAEDSNFAYFTRYFSGQQRPRRMGRALTPMGLFSILTLDGDNDTWSVTLFTSSKNKAMRGLRDTATFHRVVSACPRQAHWLDGEPITPVLLMAGVIDRYRRFVVDGRPVITGFAAVGDAWACTNPSAGRGLSVGLLHAQVLRNVARRHLDDPEAFSREYDAETEIQVGPFYRNQIAADRARIAEMNALEHGTPLPAPNPVMAKLLAASSQDADVLRGMIEIAMCVALPQEVITRPRVAAKLAEMDGYQIPPDPGIIDRHRMAALLDG</sequence>
<reference evidence="3 4" key="1">
    <citation type="submission" date="2020-07" db="EMBL/GenBank/DDBJ databases">
        <title>Bradyrhizobium diversity isolated from nodules of indigenous legumes of Western Australia.</title>
        <authorList>
            <person name="Klepa M.S."/>
        </authorList>
    </citation>
    <scope>NUCLEOTIDE SEQUENCE [LARGE SCALE GENOMIC DNA]</scope>
    <source>
        <strain evidence="3 4">CNPSo 4010</strain>
    </source>
</reference>
<accession>A0ABS0PZW2</accession>
<dbReference type="EMBL" id="JACCHP010000034">
    <property type="protein sequence ID" value="MBH5402728.1"/>
    <property type="molecule type" value="Genomic_DNA"/>
</dbReference>
<protein>
    <submittedName>
        <fullName evidence="3">FAD-dependent oxidoreductase</fullName>
    </submittedName>
</protein>
<evidence type="ECO:0000313" key="4">
    <source>
        <dbReference type="Proteomes" id="UP000807370"/>
    </source>
</evidence>
<evidence type="ECO:0000313" key="3">
    <source>
        <dbReference type="EMBL" id="MBH5402728.1"/>
    </source>
</evidence>
<dbReference type="Pfam" id="PF01266">
    <property type="entry name" value="DAO"/>
    <property type="match status" value="1"/>
</dbReference>
<dbReference type="RefSeq" id="WP_197963773.1">
    <property type="nucleotide sequence ID" value="NZ_JACCHP010000034.1"/>
</dbReference>
<dbReference type="Proteomes" id="UP000807370">
    <property type="component" value="Unassembled WGS sequence"/>
</dbReference>
<comment type="caution">
    <text evidence="3">The sequence shown here is derived from an EMBL/GenBank/DDBJ whole genome shotgun (WGS) entry which is preliminary data.</text>
</comment>
<keyword evidence="1" id="KW-0560">Oxidoreductase</keyword>
<dbReference type="PANTHER" id="PTHR43747">
    <property type="entry name" value="FAD-BINDING PROTEIN"/>
    <property type="match status" value="1"/>
</dbReference>
<feature type="domain" description="FAD dependent oxidoreductase" evidence="2">
    <location>
        <begin position="3"/>
        <end position="90"/>
    </location>
</feature>
<dbReference type="InterPro" id="IPR036188">
    <property type="entry name" value="FAD/NAD-bd_sf"/>
</dbReference>